<dbReference type="InterPro" id="IPR052526">
    <property type="entry name" value="HTH-type_Bedaq_tolerance"/>
</dbReference>
<dbReference type="PANTHER" id="PTHR39515">
    <property type="entry name" value="CONSERVED PROTEIN"/>
    <property type="match status" value="1"/>
</dbReference>
<evidence type="ECO:0000313" key="2">
    <source>
        <dbReference type="EMBL" id="TDV35300.1"/>
    </source>
</evidence>
<dbReference type="Pfam" id="PF01047">
    <property type="entry name" value="MarR"/>
    <property type="match status" value="1"/>
</dbReference>
<dbReference type="Gene3D" id="1.10.287.100">
    <property type="match status" value="1"/>
</dbReference>
<proteinExistence type="predicted"/>
<reference evidence="2 3" key="1">
    <citation type="submission" date="2019-03" db="EMBL/GenBank/DDBJ databases">
        <title>Genomic Encyclopedia of Archaeal and Bacterial Type Strains, Phase II (KMG-II): from individual species to whole genera.</title>
        <authorList>
            <person name="Goeker M."/>
        </authorList>
    </citation>
    <scope>NUCLEOTIDE SEQUENCE [LARGE SCALE GENOMIC DNA]</scope>
    <source>
        <strain evidence="2 3">DSM 45499</strain>
    </source>
</reference>
<comment type="caution">
    <text evidence="2">The sequence shown here is derived from an EMBL/GenBank/DDBJ whole genome shotgun (WGS) entry which is preliminary data.</text>
</comment>
<dbReference type="InterPro" id="IPR000835">
    <property type="entry name" value="HTH_MarR-typ"/>
</dbReference>
<sequence length="144" mass="16087">MRSEQDLADLSRLVREGVGRLNWRMRTEGGRGGPSPLELAVLRRLHRAGTHTPKALAESERLHPQSLTRVLAALDRDGLITRRPDPDDGRRVLVEISAQGLRTLRAYSVEREQWLAAAMVETLSETEQDLLGLAAKLMMRVADS</sequence>
<dbReference type="InterPro" id="IPR036390">
    <property type="entry name" value="WH_DNA-bd_sf"/>
</dbReference>
<evidence type="ECO:0000313" key="3">
    <source>
        <dbReference type="Proteomes" id="UP000294927"/>
    </source>
</evidence>
<accession>A0A4R7UT49</accession>
<dbReference type="GO" id="GO:0003700">
    <property type="term" value="F:DNA-binding transcription factor activity"/>
    <property type="evidence" value="ECO:0007669"/>
    <property type="project" value="InterPro"/>
</dbReference>
<keyword evidence="2" id="KW-0238">DNA-binding</keyword>
<dbReference type="SMART" id="SM00347">
    <property type="entry name" value="HTH_MARR"/>
    <property type="match status" value="1"/>
</dbReference>
<name>A0A4R7UT49_9PSEU</name>
<feature type="domain" description="HTH marR-type" evidence="1">
    <location>
        <begin position="7"/>
        <end position="140"/>
    </location>
</feature>
<keyword evidence="3" id="KW-1185">Reference proteome</keyword>
<dbReference type="RefSeq" id="WP_243867533.1">
    <property type="nucleotide sequence ID" value="NZ_SOCP01000036.1"/>
</dbReference>
<dbReference type="Gene3D" id="1.10.10.10">
    <property type="entry name" value="Winged helix-like DNA-binding domain superfamily/Winged helix DNA-binding domain"/>
    <property type="match status" value="1"/>
</dbReference>
<dbReference type="InterPro" id="IPR036388">
    <property type="entry name" value="WH-like_DNA-bd_sf"/>
</dbReference>
<protein>
    <submittedName>
        <fullName evidence="2">DNA-binding MarR family transcriptional regulator</fullName>
    </submittedName>
</protein>
<dbReference type="EMBL" id="SOCP01000036">
    <property type="protein sequence ID" value="TDV35300.1"/>
    <property type="molecule type" value="Genomic_DNA"/>
</dbReference>
<evidence type="ECO:0000259" key="1">
    <source>
        <dbReference type="PROSITE" id="PS50995"/>
    </source>
</evidence>
<dbReference type="AlphaFoldDB" id="A0A4R7UT49"/>
<organism evidence="2 3">
    <name type="scientific">Actinophytocola oryzae</name>
    <dbReference type="NCBI Taxonomy" id="502181"/>
    <lineage>
        <taxon>Bacteria</taxon>
        <taxon>Bacillati</taxon>
        <taxon>Actinomycetota</taxon>
        <taxon>Actinomycetes</taxon>
        <taxon>Pseudonocardiales</taxon>
        <taxon>Pseudonocardiaceae</taxon>
    </lineage>
</organism>
<dbReference type="SUPFAM" id="SSF46785">
    <property type="entry name" value="Winged helix' DNA-binding domain"/>
    <property type="match status" value="1"/>
</dbReference>
<gene>
    <name evidence="2" type="ORF">CLV71_13615</name>
</gene>
<dbReference type="PANTHER" id="PTHR39515:SF2">
    <property type="entry name" value="HTH-TYPE TRANSCRIPTIONAL REGULATOR RV0880"/>
    <property type="match status" value="1"/>
</dbReference>
<dbReference type="Proteomes" id="UP000294927">
    <property type="component" value="Unassembled WGS sequence"/>
</dbReference>
<dbReference type="PROSITE" id="PS50995">
    <property type="entry name" value="HTH_MARR_2"/>
    <property type="match status" value="1"/>
</dbReference>
<dbReference type="GO" id="GO:0003677">
    <property type="term" value="F:DNA binding"/>
    <property type="evidence" value="ECO:0007669"/>
    <property type="project" value="UniProtKB-KW"/>
</dbReference>